<accession>A0A317CBN0</accession>
<dbReference type="RefSeq" id="WP_109823535.1">
    <property type="nucleotide sequence ID" value="NZ_QGKL01000031.1"/>
</dbReference>
<comment type="subunit">
    <text evidence="9">The complex comprises the extracytoplasmic solute receptor protein and the two transmembrane proteins.</text>
</comment>
<evidence type="ECO:0000256" key="4">
    <source>
        <dbReference type="ARBA" id="ARBA00022519"/>
    </source>
</evidence>
<evidence type="ECO:0000256" key="3">
    <source>
        <dbReference type="ARBA" id="ARBA00022475"/>
    </source>
</evidence>
<dbReference type="GO" id="GO:0005886">
    <property type="term" value="C:plasma membrane"/>
    <property type="evidence" value="ECO:0007669"/>
    <property type="project" value="UniProtKB-SubCell"/>
</dbReference>
<feature type="transmembrane region" description="Helical" evidence="9">
    <location>
        <begin position="140"/>
        <end position="160"/>
    </location>
</feature>
<dbReference type="OrthoDB" id="6160477at2"/>
<dbReference type="AlphaFoldDB" id="A0A317CBN0"/>
<evidence type="ECO:0000259" key="10">
    <source>
        <dbReference type="Pfam" id="PF04290"/>
    </source>
</evidence>
<keyword evidence="4 9" id="KW-0997">Cell inner membrane</keyword>
<protein>
    <recommendedName>
        <fullName evidence="9">TRAP transporter small permease protein</fullName>
    </recommendedName>
</protein>
<evidence type="ECO:0000313" key="12">
    <source>
        <dbReference type="Proteomes" id="UP000245506"/>
    </source>
</evidence>
<comment type="caution">
    <text evidence="11">The sequence shown here is derived from an EMBL/GenBank/DDBJ whole genome shotgun (WGS) entry which is preliminary data.</text>
</comment>
<keyword evidence="3" id="KW-1003">Cell membrane</keyword>
<comment type="function">
    <text evidence="9">Part of the tripartite ATP-independent periplasmic (TRAP) transport system.</text>
</comment>
<dbReference type="Pfam" id="PF04290">
    <property type="entry name" value="DctQ"/>
    <property type="match status" value="1"/>
</dbReference>
<keyword evidence="6 9" id="KW-1133">Transmembrane helix</keyword>
<evidence type="ECO:0000256" key="1">
    <source>
        <dbReference type="ARBA" id="ARBA00004429"/>
    </source>
</evidence>
<evidence type="ECO:0000256" key="5">
    <source>
        <dbReference type="ARBA" id="ARBA00022692"/>
    </source>
</evidence>
<evidence type="ECO:0000256" key="9">
    <source>
        <dbReference type="RuleBase" id="RU369079"/>
    </source>
</evidence>
<dbReference type="Proteomes" id="UP000245506">
    <property type="component" value="Unassembled WGS sequence"/>
</dbReference>
<dbReference type="PROSITE" id="PS51257">
    <property type="entry name" value="PROKAR_LIPOPROTEIN"/>
    <property type="match status" value="1"/>
</dbReference>
<reference evidence="11 12" key="1">
    <citation type="submission" date="2018-05" db="EMBL/GenBank/DDBJ databases">
        <title>Leucothrix arctica sp. nov., isolated from Arctic seawater.</title>
        <authorList>
            <person name="Choi A."/>
            <person name="Baek K."/>
        </authorList>
    </citation>
    <scope>NUCLEOTIDE SEQUENCE [LARGE SCALE GENOMIC DNA]</scope>
    <source>
        <strain evidence="11 12">IMCC9719</strain>
    </source>
</reference>
<dbReference type="EMBL" id="QGKL01000031">
    <property type="protein sequence ID" value="PWQ95956.1"/>
    <property type="molecule type" value="Genomic_DNA"/>
</dbReference>
<dbReference type="GO" id="GO:0015740">
    <property type="term" value="P:C4-dicarboxylate transport"/>
    <property type="evidence" value="ECO:0007669"/>
    <property type="project" value="TreeGrafter"/>
</dbReference>
<keyword evidence="2 9" id="KW-0813">Transport</keyword>
<sequence>MMRVIDLLKRINDGVALMAGLSLLACVTLILVEIVVRQLGMPLGGTDEISGYVMAITTSWGVAYALTERAHVRIDLLRTKCLPVGKALMDCVAILALAGTAITVAWRGWPVLSKTLATGAKANTALETPLWIPQVLWWSGWVWFAVSAILIAAASLLLLYQRRYDDVNEIAGMGDEL</sequence>
<feature type="domain" description="Tripartite ATP-independent periplasmic transporters DctQ component" evidence="10">
    <location>
        <begin position="27"/>
        <end position="150"/>
    </location>
</feature>
<evidence type="ECO:0000256" key="2">
    <source>
        <dbReference type="ARBA" id="ARBA00022448"/>
    </source>
</evidence>
<evidence type="ECO:0000256" key="6">
    <source>
        <dbReference type="ARBA" id="ARBA00022989"/>
    </source>
</evidence>
<comment type="similarity">
    <text evidence="8 9">Belongs to the TRAP transporter small permease family.</text>
</comment>
<keyword evidence="12" id="KW-1185">Reference proteome</keyword>
<dbReference type="GO" id="GO:0022857">
    <property type="term" value="F:transmembrane transporter activity"/>
    <property type="evidence" value="ECO:0007669"/>
    <property type="project" value="UniProtKB-UniRule"/>
</dbReference>
<organism evidence="11 12">
    <name type="scientific">Leucothrix arctica</name>
    <dbReference type="NCBI Taxonomy" id="1481894"/>
    <lineage>
        <taxon>Bacteria</taxon>
        <taxon>Pseudomonadati</taxon>
        <taxon>Pseudomonadota</taxon>
        <taxon>Gammaproteobacteria</taxon>
        <taxon>Thiotrichales</taxon>
        <taxon>Thiotrichaceae</taxon>
        <taxon>Leucothrix</taxon>
    </lineage>
</organism>
<dbReference type="InterPro" id="IPR007387">
    <property type="entry name" value="TRAP_DctQ"/>
</dbReference>
<evidence type="ECO:0000313" key="11">
    <source>
        <dbReference type="EMBL" id="PWQ95956.1"/>
    </source>
</evidence>
<proteinExistence type="inferred from homology"/>
<gene>
    <name evidence="11" type="ORF">DKT75_11290</name>
</gene>
<keyword evidence="5 9" id="KW-0812">Transmembrane</keyword>
<comment type="subcellular location">
    <subcellularLocation>
        <location evidence="1 9">Cell inner membrane</location>
        <topology evidence="1 9">Multi-pass membrane protein</topology>
    </subcellularLocation>
</comment>
<dbReference type="InterPro" id="IPR055348">
    <property type="entry name" value="DctQ"/>
</dbReference>
<feature type="transmembrane region" description="Helical" evidence="9">
    <location>
        <begin position="87"/>
        <end position="106"/>
    </location>
</feature>
<dbReference type="PANTHER" id="PTHR35011:SF10">
    <property type="entry name" value="TRAP TRANSPORTER SMALL PERMEASE PROTEIN"/>
    <property type="match status" value="1"/>
</dbReference>
<evidence type="ECO:0000256" key="8">
    <source>
        <dbReference type="ARBA" id="ARBA00038436"/>
    </source>
</evidence>
<dbReference type="PANTHER" id="PTHR35011">
    <property type="entry name" value="2,3-DIKETO-L-GULONATE TRAP TRANSPORTER SMALL PERMEASE PROTEIN YIAM"/>
    <property type="match status" value="1"/>
</dbReference>
<feature type="transmembrane region" description="Helical" evidence="9">
    <location>
        <begin position="49"/>
        <end position="66"/>
    </location>
</feature>
<feature type="transmembrane region" description="Helical" evidence="9">
    <location>
        <begin position="15"/>
        <end position="37"/>
    </location>
</feature>
<keyword evidence="7 9" id="KW-0472">Membrane</keyword>
<evidence type="ECO:0000256" key="7">
    <source>
        <dbReference type="ARBA" id="ARBA00023136"/>
    </source>
</evidence>
<name>A0A317CBN0_9GAMM</name>